<evidence type="ECO:0000256" key="8">
    <source>
        <dbReference type="SAM" id="SignalP"/>
    </source>
</evidence>
<dbReference type="Proteomes" id="UP001163328">
    <property type="component" value="Chromosome"/>
</dbReference>
<evidence type="ECO:0000256" key="7">
    <source>
        <dbReference type="ARBA" id="ARBA00023237"/>
    </source>
</evidence>
<evidence type="ECO:0000256" key="1">
    <source>
        <dbReference type="ARBA" id="ARBA00004571"/>
    </source>
</evidence>
<sequence length="506" mass="56173">MKKYSFIIALLLGASNLTQAQSTVPRDGLRYSNTDLNGTARFNAMGGAFGAVGGDLSAISINPAGSSFFNNNQAAISLKYSNNQNKSTYLGNQENKNSSLFDLNQAGIVFVFSNPEATLNKFAFAVNFENQSNFKNKFNFGGNNTNSDISDYFLYYANGENGLGVFPLNYATDYNFGYFGNFADQQAWLGYNSYILDYDGSQYFSNIPIGSGIVQTQQKYVNQRGYNSKLQLNFSGAVKDKFFFGINLNPHFTNYEKNFSISEHNSGFYPNSITVNDVIFDNYVATTGGGFSLDLGAIYKITDNVRIGASYASPTWYRLTDETRQGIYTIRTEETDPNKFISNSLYPNVTTVFESYNFRTAGKFTGSIAGVINNRWVLSGDVSVSDYSKMRYSTNGFENINEFYKNNLDTALEYRVGTEYLIGNVALRAGYRFVESPYKKDVYAPTGDTSSISGGIGFNFGSNKLDLSYSYTDRKFSEEFITSANANAASIKNINNAVSLTYTINF</sequence>
<protein>
    <recommendedName>
        <fullName evidence="11">Outer membrane protein transport protein (OMPP1/FadL/TodX)</fullName>
    </recommendedName>
</protein>
<evidence type="ECO:0008006" key="11">
    <source>
        <dbReference type="Google" id="ProtNLM"/>
    </source>
</evidence>
<dbReference type="InterPro" id="IPR005017">
    <property type="entry name" value="OMPP1/FadL/TodX"/>
</dbReference>
<dbReference type="EMBL" id="CP081495">
    <property type="protein sequence ID" value="UYW00418.1"/>
    <property type="molecule type" value="Genomic_DNA"/>
</dbReference>
<evidence type="ECO:0000313" key="10">
    <source>
        <dbReference type="Proteomes" id="UP001163328"/>
    </source>
</evidence>
<dbReference type="Gene3D" id="2.40.160.60">
    <property type="entry name" value="Outer membrane protein transport protein (OMPP1/FadL/TodX)"/>
    <property type="match status" value="1"/>
</dbReference>
<dbReference type="SUPFAM" id="SSF56935">
    <property type="entry name" value="Porins"/>
    <property type="match status" value="1"/>
</dbReference>
<evidence type="ECO:0000256" key="5">
    <source>
        <dbReference type="ARBA" id="ARBA00022729"/>
    </source>
</evidence>
<dbReference type="PANTHER" id="PTHR35093:SF8">
    <property type="entry name" value="OUTER MEMBRANE PROTEIN NMB0088-RELATED"/>
    <property type="match status" value="1"/>
</dbReference>
<proteinExistence type="inferred from homology"/>
<keyword evidence="5 8" id="KW-0732">Signal</keyword>
<name>A0ABY6LZT6_9FLAO</name>
<keyword evidence="4" id="KW-0812">Transmembrane</keyword>
<evidence type="ECO:0000256" key="3">
    <source>
        <dbReference type="ARBA" id="ARBA00022452"/>
    </source>
</evidence>
<keyword evidence="3" id="KW-1134">Transmembrane beta strand</keyword>
<keyword evidence="10" id="KW-1185">Reference proteome</keyword>
<keyword evidence="7" id="KW-0998">Cell outer membrane</keyword>
<evidence type="ECO:0000256" key="4">
    <source>
        <dbReference type="ARBA" id="ARBA00022692"/>
    </source>
</evidence>
<dbReference type="PANTHER" id="PTHR35093">
    <property type="entry name" value="OUTER MEMBRANE PROTEIN NMB0088-RELATED"/>
    <property type="match status" value="1"/>
</dbReference>
<gene>
    <name evidence="9" type="ORF">K5I29_07560</name>
</gene>
<evidence type="ECO:0000256" key="6">
    <source>
        <dbReference type="ARBA" id="ARBA00023136"/>
    </source>
</evidence>
<evidence type="ECO:0000256" key="2">
    <source>
        <dbReference type="ARBA" id="ARBA00008163"/>
    </source>
</evidence>
<feature type="signal peptide" evidence="8">
    <location>
        <begin position="1"/>
        <end position="20"/>
    </location>
</feature>
<evidence type="ECO:0000313" key="9">
    <source>
        <dbReference type="EMBL" id="UYW00418.1"/>
    </source>
</evidence>
<keyword evidence="6" id="KW-0472">Membrane</keyword>
<accession>A0ABY6LZT6</accession>
<reference evidence="9" key="1">
    <citation type="submission" date="2021-08" db="EMBL/GenBank/DDBJ databases">
        <title>Flavobacterium sp. strain CC-SYL302.</title>
        <authorList>
            <person name="Lin S.-Y."/>
            <person name="Lee T.-H."/>
            <person name="Young C.-C."/>
        </authorList>
    </citation>
    <scope>NUCLEOTIDE SEQUENCE</scope>
    <source>
        <strain evidence="9">CC-SYL302</strain>
    </source>
</reference>
<dbReference type="Pfam" id="PF03349">
    <property type="entry name" value="Toluene_X"/>
    <property type="match status" value="1"/>
</dbReference>
<dbReference type="RefSeq" id="WP_264432133.1">
    <property type="nucleotide sequence ID" value="NZ_CP081495.1"/>
</dbReference>
<comment type="similarity">
    <text evidence="2">Belongs to the OmpP1/FadL family.</text>
</comment>
<feature type="chain" id="PRO_5046683075" description="Outer membrane protein transport protein (OMPP1/FadL/TodX)" evidence="8">
    <location>
        <begin position="21"/>
        <end position="506"/>
    </location>
</feature>
<organism evidence="9 10">
    <name type="scientific">Flavobacterium agricola</name>
    <dbReference type="NCBI Taxonomy" id="2870839"/>
    <lineage>
        <taxon>Bacteria</taxon>
        <taxon>Pseudomonadati</taxon>
        <taxon>Bacteroidota</taxon>
        <taxon>Flavobacteriia</taxon>
        <taxon>Flavobacteriales</taxon>
        <taxon>Flavobacteriaceae</taxon>
        <taxon>Flavobacterium</taxon>
    </lineage>
</organism>
<comment type="subcellular location">
    <subcellularLocation>
        <location evidence="1">Cell outer membrane</location>
        <topology evidence="1">Multi-pass membrane protein</topology>
    </subcellularLocation>
</comment>